<dbReference type="Proteomes" id="UP000507222">
    <property type="component" value="Unassembled WGS sequence"/>
</dbReference>
<sequence length="96" mass="11416">MRRRVLTTSCNTTPEVPRLVLLIDSHFMQMHPLKYNGKDLIKSKHAIVSDFSMEGHACCRQLWRRYPRQSYLGWETDRHRPLRHAPIQRSSDDDAR</sequence>
<accession>A0A6J5U2Q3</accession>
<evidence type="ECO:0000313" key="2">
    <source>
        <dbReference type="Proteomes" id="UP000507222"/>
    </source>
</evidence>
<gene>
    <name evidence="1" type="ORF">CURHAP_LOCUS15767</name>
</gene>
<reference evidence="1 2" key="1">
    <citation type="submission" date="2020-05" db="EMBL/GenBank/DDBJ databases">
        <authorList>
            <person name="Campoy J."/>
            <person name="Schneeberger K."/>
            <person name="Spophaly S."/>
        </authorList>
    </citation>
    <scope>NUCLEOTIDE SEQUENCE [LARGE SCALE GENOMIC DNA]</scope>
    <source>
        <strain evidence="1">PruArmRojPasFocal</strain>
    </source>
</reference>
<name>A0A6J5U2Q3_PRUAR</name>
<organism evidence="1 2">
    <name type="scientific">Prunus armeniaca</name>
    <name type="common">Apricot</name>
    <name type="synonym">Armeniaca vulgaris</name>
    <dbReference type="NCBI Taxonomy" id="36596"/>
    <lineage>
        <taxon>Eukaryota</taxon>
        <taxon>Viridiplantae</taxon>
        <taxon>Streptophyta</taxon>
        <taxon>Embryophyta</taxon>
        <taxon>Tracheophyta</taxon>
        <taxon>Spermatophyta</taxon>
        <taxon>Magnoliopsida</taxon>
        <taxon>eudicotyledons</taxon>
        <taxon>Gunneridae</taxon>
        <taxon>Pentapetalae</taxon>
        <taxon>rosids</taxon>
        <taxon>fabids</taxon>
        <taxon>Rosales</taxon>
        <taxon>Rosaceae</taxon>
        <taxon>Amygdaloideae</taxon>
        <taxon>Amygdaleae</taxon>
        <taxon>Prunus</taxon>
    </lineage>
</organism>
<proteinExistence type="predicted"/>
<dbReference type="AlphaFoldDB" id="A0A6J5U2Q3"/>
<dbReference type="EMBL" id="CAEKDK010000002">
    <property type="protein sequence ID" value="CAB4269917.1"/>
    <property type="molecule type" value="Genomic_DNA"/>
</dbReference>
<protein>
    <submittedName>
        <fullName evidence="1">Uncharacterized protein</fullName>
    </submittedName>
</protein>
<evidence type="ECO:0000313" key="1">
    <source>
        <dbReference type="EMBL" id="CAB4269917.1"/>
    </source>
</evidence>